<dbReference type="GO" id="GO:0003700">
    <property type="term" value="F:DNA-binding transcription factor activity"/>
    <property type="evidence" value="ECO:0007669"/>
    <property type="project" value="InterPro"/>
</dbReference>
<evidence type="ECO:0000259" key="3">
    <source>
        <dbReference type="SMART" id="SM00420"/>
    </source>
</evidence>
<keyword evidence="2" id="KW-0804">Transcription</keyword>
<dbReference type="Pfam" id="PF08220">
    <property type="entry name" value="HTH_DeoR"/>
    <property type="match status" value="1"/>
</dbReference>
<feature type="domain" description="HTH deoR-type" evidence="3">
    <location>
        <begin position="135"/>
        <end position="187"/>
    </location>
</feature>
<gene>
    <name evidence="4" type="ORF">LCGC14_0509880</name>
</gene>
<protein>
    <recommendedName>
        <fullName evidence="3">HTH deoR-type domain-containing protein</fullName>
    </recommendedName>
</protein>
<dbReference type="SMART" id="SM00420">
    <property type="entry name" value="HTH_DEOR"/>
    <property type="match status" value="1"/>
</dbReference>
<evidence type="ECO:0000256" key="1">
    <source>
        <dbReference type="ARBA" id="ARBA00023015"/>
    </source>
</evidence>
<dbReference type="InterPro" id="IPR036388">
    <property type="entry name" value="WH-like_DNA-bd_sf"/>
</dbReference>
<sequence length="202" mass="23505">MDKEEFIKTVKNLYNLTLLFPKKEPLRYKMRELADDILDSLISALSTNPNVPQSLVAGIEKDLEVLDSFFEVAKSQNWVSISEILNLQKDYSKVKEDFEKFSGEKNISETETPKNLLVIPRDNFKVVPGSQISLRQEKILDILKKEKEKLQVKDLKDIFPQVSKRTFRRDFERLTKKGLVIRIGEKNNTFYQLPDEVEPKLG</sequence>
<accession>A0A0F9S1M4</accession>
<dbReference type="InterPro" id="IPR036390">
    <property type="entry name" value="WH_DNA-bd_sf"/>
</dbReference>
<organism evidence="4">
    <name type="scientific">marine sediment metagenome</name>
    <dbReference type="NCBI Taxonomy" id="412755"/>
    <lineage>
        <taxon>unclassified sequences</taxon>
        <taxon>metagenomes</taxon>
        <taxon>ecological metagenomes</taxon>
    </lineage>
</organism>
<evidence type="ECO:0000313" key="4">
    <source>
        <dbReference type="EMBL" id="KKN62645.1"/>
    </source>
</evidence>
<comment type="caution">
    <text evidence="4">The sequence shown here is derived from an EMBL/GenBank/DDBJ whole genome shotgun (WGS) entry which is preliminary data.</text>
</comment>
<name>A0A0F9S1M4_9ZZZZ</name>
<dbReference type="EMBL" id="LAZR01000617">
    <property type="protein sequence ID" value="KKN62645.1"/>
    <property type="molecule type" value="Genomic_DNA"/>
</dbReference>
<reference evidence="4" key="1">
    <citation type="journal article" date="2015" name="Nature">
        <title>Complex archaea that bridge the gap between prokaryotes and eukaryotes.</title>
        <authorList>
            <person name="Spang A."/>
            <person name="Saw J.H."/>
            <person name="Jorgensen S.L."/>
            <person name="Zaremba-Niedzwiedzka K."/>
            <person name="Martijn J."/>
            <person name="Lind A.E."/>
            <person name="van Eijk R."/>
            <person name="Schleper C."/>
            <person name="Guy L."/>
            <person name="Ettema T.J."/>
        </authorList>
    </citation>
    <scope>NUCLEOTIDE SEQUENCE</scope>
</reference>
<dbReference type="SUPFAM" id="SSF46785">
    <property type="entry name" value="Winged helix' DNA-binding domain"/>
    <property type="match status" value="1"/>
</dbReference>
<dbReference type="AlphaFoldDB" id="A0A0F9S1M4"/>
<dbReference type="InterPro" id="IPR001034">
    <property type="entry name" value="DeoR_HTH"/>
</dbReference>
<dbReference type="Gene3D" id="1.10.10.10">
    <property type="entry name" value="Winged helix-like DNA-binding domain superfamily/Winged helix DNA-binding domain"/>
    <property type="match status" value="1"/>
</dbReference>
<evidence type="ECO:0000256" key="2">
    <source>
        <dbReference type="ARBA" id="ARBA00023163"/>
    </source>
</evidence>
<proteinExistence type="predicted"/>
<keyword evidence="1" id="KW-0805">Transcription regulation</keyword>